<name>A0ACB9ILC5_9ASTR</name>
<evidence type="ECO:0000313" key="1">
    <source>
        <dbReference type="EMBL" id="KAI3808285.1"/>
    </source>
</evidence>
<comment type="caution">
    <text evidence="1">The sequence shown here is derived from an EMBL/GenBank/DDBJ whole genome shotgun (WGS) entry which is preliminary data.</text>
</comment>
<reference evidence="2" key="1">
    <citation type="journal article" date="2022" name="Mol. Ecol. Resour.">
        <title>The genomes of chicory, endive, great burdock and yacon provide insights into Asteraceae palaeo-polyploidization history and plant inulin production.</title>
        <authorList>
            <person name="Fan W."/>
            <person name="Wang S."/>
            <person name="Wang H."/>
            <person name="Wang A."/>
            <person name="Jiang F."/>
            <person name="Liu H."/>
            <person name="Zhao H."/>
            <person name="Xu D."/>
            <person name="Zhang Y."/>
        </authorList>
    </citation>
    <scope>NUCLEOTIDE SEQUENCE [LARGE SCALE GENOMIC DNA]</scope>
    <source>
        <strain evidence="2">cv. Yunnan</strain>
    </source>
</reference>
<dbReference type="Proteomes" id="UP001056120">
    <property type="component" value="Linkage Group LG08"/>
</dbReference>
<sequence length="179" mass="20705">MDAVQLLYIPGSRFLPTKRNMRMKAIDKQVNTSIRSIIDNRLKEMKAGEETTTGLLVWTMILLSRHKEWQARAREEVLNVLGDNDIDIDGLNHLKVVNMIFYEVLRLYPPVVRTARMVNKDIKLGGFSLPYGIQIGFPIMLIHYDEQFWGRNAKKFNPGRFCEGISKATKNQVIYFPFG</sequence>
<accession>A0ACB9ILC5</accession>
<evidence type="ECO:0000313" key="2">
    <source>
        <dbReference type="Proteomes" id="UP001056120"/>
    </source>
</evidence>
<dbReference type="EMBL" id="CM042025">
    <property type="protein sequence ID" value="KAI3808285.1"/>
    <property type="molecule type" value="Genomic_DNA"/>
</dbReference>
<protein>
    <submittedName>
        <fullName evidence="1">Uncharacterized protein</fullName>
    </submittedName>
</protein>
<organism evidence="1 2">
    <name type="scientific">Smallanthus sonchifolius</name>
    <dbReference type="NCBI Taxonomy" id="185202"/>
    <lineage>
        <taxon>Eukaryota</taxon>
        <taxon>Viridiplantae</taxon>
        <taxon>Streptophyta</taxon>
        <taxon>Embryophyta</taxon>
        <taxon>Tracheophyta</taxon>
        <taxon>Spermatophyta</taxon>
        <taxon>Magnoliopsida</taxon>
        <taxon>eudicotyledons</taxon>
        <taxon>Gunneridae</taxon>
        <taxon>Pentapetalae</taxon>
        <taxon>asterids</taxon>
        <taxon>campanulids</taxon>
        <taxon>Asterales</taxon>
        <taxon>Asteraceae</taxon>
        <taxon>Asteroideae</taxon>
        <taxon>Heliantheae alliance</taxon>
        <taxon>Millerieae</taxon>
        <taxon>Smallanthus</taxon>
    </lineage>
</organism>
<reference evidence="1 2" key="2">
    <citation type="journal article" date="2022" name="Mol. Ecol. Resour.">
        <title>The genomes of chicory, endive, great burdock and yacon provide insights into Asteraceae paleo-polyploidization history and plant inulin production.</title>
        <authorList>
            <person name="Fan W."/>
            <person name="Wang S."/>
            <person name="Wang H."/>
            <person name="Wang A."/>
            <person name="Jiang F."/>
            <person name="Liu H."/>
            <person name="Zhao H."/>
            <person name="Xu D."/>
            <person name="Zhang Y."/>
        </authorList>
    </citation>
    <scope>NUCLEOTIDE SEQUENCE [LARGE SCALE GENOMIC DNA]</scope>
    <source>
        <strain evidence="2">cv. Yunnan</strain>
        <tissue evidence="1">Leaves</tissue>
    </source>
</reference>
<keyword evidence="2" id="KW-1185">Reference proteome</keyword>
<proteinExistence type="predicted"/>
<gene>
    <name evidence="1" type="ORF">L1987_24234</name>
</gene>